<feature type="transmembrane region" description="Helical" evidence="1">
    <location>
        <begin position="74"/>
        <end position="93"/>
    </location>
</feature>
<feature type="transmembrane region" description="Helical" evidence="1">
    <location>
        <begin position="34"/>
        <end position="53"/>
    </location>
</feature>
<dbReference type="Proteomes" id="UP000031586">
    <property type="component" value="Unassembled WGS sequence"/>
</dbReference>
<keyword evidence="1" id="KW-0472">Membrane</keyword>
<organism evidence="2 3">
    <name type="scientific">Vibrio owensii CAIM 1854 = LMG 25443</name>
    <dbReference type="NCBI Taxonomy" id="1229493"/>
    <lineage>
        <taxon>Bacteria</taxon>
        <taxon>Pseudomonadati</taxon>
        <taxon>Pseudomonadota</taxon>
        <taxon>Gammaproteobacteria</taxon>
        <taxon>Vibrionales</taxon>
        <taxon>Vibrionaceae</taxon>
        <taxon>Vibrio</taxon>
    </lineage>
</organism>
<keyword evidence="1" id="KW-0812">Transmembrane</keyword>
<evidence type="ECO:0000313" key="3">
    <source>
        <dbReference type="Proteomes" id="UP000031586"/>
    </source>
</evidence>
<proteinExistence type="predicted"/>
<gene>
    <name evidence="2" type="ORF">H735_19810</name>
</gene>
<protein>
    <submittedName>
        <fullName evidence="2">Uncharacterized protein</fullName>
    </submittedName>
</protein>
<dbReference type="PATRIC" id="fig|1229493.5.peg.3294"/>
<accession>A0A0C1VNN9</accession>
<reference evidence="2 3" key="1">
    <citation type="submission" date="2014-07" db="EMBL/GenBank/DDBJ databases">
        <title>Unique and conserved regions in Vibrio harveyi and related species in comparison with the shrimp pathogen Vibrio harveyi CAIM 1792.</title>
        <authorList>
            <person name="Espinoza-Valles I."/>
            <person name="Vora G."/>
            <person name="Leekitcharoenphon P."/>
            <person name="Ussery D."/>
            <person name="Hoj L."/>
            <person name="Gomez-Gil B."/>
        </authorList>
    </citation>
    <scope>NUCLEOTIDE SEQUENCE [LARGE SCALE GENOMIC DNA]</scope>
    <source>
        <strain evidence="3">CAIM 1854 / LMG 25443</strain>
    </source>
</reference>
<dbReference type="RefSeq" id="WP_020197071.1">
    <property type="nucleotide sequence ID" value="NZ_BAOH01000097.1"/>
</dbReference>
<evidence type="ECO:0000313" key="2">
    <source>
        <dbReference type="EMBL" id="KIF51453.1"/>
    </source>
</evidence>
<name>A0A0C1VNN9_9VIBR</name>
<dbReference type="AlphaFoldDB" id="A0A0C1VNN9"/>
<dbReference type="EMBL" id="JPRD01000037">
    <property type="protein sequence ID" value="KIF51453.1"/>
    <property type="molecule type" value="Genomic_DNA"/>
</dbReference>
<keyword evidence="1" id="KW-1133">Transmembrane helix</keyword>
<evidence type="ECO:0000256" key="1">
    <source>
        <dbReference type="SAM" id="Phobius"/>
    </source>
</evidence>
<comment type="caution">
    <text evidence="2">The sequence shown here is derived from an EMBL/GenBank/DDBJ whole genome shotgun (WGS) entry which is preliminary data.</text>
</comment>
<feature type="transmembrane region" description="Helical" evidence="1">
    <location>
        <begin position="99"/>
        <end position="119"/>
    </location>
</feature>
<sequence>MRNSLKTIFFLSSFSPTLLALAIVRYLISGDDILFYQLIFVFLLGIVLFFLIFKLVKNQGERISFNAKKVESTDYFLLVFLAAYAAPIVMRMVELNFKVISIILTLLLVTLWVLQYIPFHPLMYLFKYRFYKTKSDSGVVYTLISKRNIRDPKTVKQVISISDSMIMEK</sequence>
<feature type="transmembrane region" description="Helical" evidence="1">
    <location>
        <begin position="7"/>
        <end position="28"/>
    </location>
</feature>